<name>A0A158BMU8_9BURK</name>
<dbReference type="SUPFAM" id="SSF53850">
    <property type="entry name" value="Periplasmic binding protein-like II"/>
    <property type="match status" value="1"/>
</dbReference>
<dbReference type="Proteomes" id="UP000054851">
    <property type="component" value="Unassembled WGS sequence"/>
</dbReference>
<keyword evidence="3" id="KW-0238">DNA-binding</keyword>
<dbReference type="SUPFAM" id="SSF46785">
    <property type="entry name" value="Winged helix' DNA-binding domain"/>
    <property type="match status" value="1"/>
</dbReference>
<evidence type="ECO:0000256" key="1">
    <source>
        <dbReference type="ARBA" id="ARBA00009437"/>
    </source>
</evidence>
<keyword evidence="4" id="KW-0804">Transcription</keyword>
<dbReference type="Gene3D" id="3.40.190.290">
    <property type="match status" value="1"/>
</dbReference>
<dbReference type="OrthoDB" id="9076738at2"/>
<keyword evidence="2" id="KW-0805">Transcription regulation</keyword>
<dbReference type="PROSITE" id="PS50931">
    <property type="entry name" value="HTH_LYSR"/>
    <property type="match status" value="1"/>
</dbReference>
<evidence type="ECO:0000259" key="5">
    <source>
        <dbReference type="PROSITE" id="PS50931"/>
    </source>
</evidence>
<dbReference type="InterPro" id="IPR036390">
    <property type="entry name" value="WH_DNA-bd_sf"/>
</dbReference>
<dbReference type="InterPro" id="IPR000847">
    <property type="entry name" value="LysR_HTH_N"/>
</dbReference>
<comment type="similarity">
    <text evidence="1">Belongs to the LysR transcriptional regulatory family.</text>
</comment>
<accession>A0A158BMU8</accession>
<dbReference type="GO" id="GO:0006351">
    <property type="term" value="P:DNA-templated transcription"/>
    <property type="evidence" value="ECO:0007669"/>
    <property type="project" value="TreeGrafter"/>
</dbReference>
<evidence type="ECO:0000256" key="4">
    <source>
        <dbReference type="ARBA" id="ARBA00023163"/>
    </source>
</evidence>
<dbReference type="InterPro" id="IPR036388">
    <property type="entry name" value="WH-like_DNA-bd_sf"/>
</dbReference>
<keyword evidence="7" id="KW-1185">Reference proteome</keyword>
<dbReference type="PANTHER" id="PTHR30537">
    <property type="entry name" value="HTH-TYPE TRANSCRIPTIONAL REGULATOR"/>
    <property type="match status" value="1"/>
</dbReference>
<sequence>MDRFLAMKVFARVVEAGSFSKAADALRLPPASVSRTLQALEAHLGARLINRTTRSISITEDGEAYYERCVRVLGEVDDMEASLAHSKASPKGNVKISLPQVMAKSTIIPALPEFFAAYPDIGIELLLTDRQVDLVEEAVDCVVRVGAVGDVGLVAKRIGAYTQITCASPGYIEKHGEPRTLDELDRHLAVGYVLNNSGRVRNWEFVVDGETRTVAMKHKIAVNDGDSYIAAGVSGLGLIQGSSYTLDPLIKSGALREVLSEYPSYPRVVSVLYAANRHQPRRVRVFIDWVAELYSRLPTFQGKPNGQFN</sequence>
<dbReference type="GO" id="GO:0003700">
    <property type="term" value="F:DNA-binding transcription factor activity"/>
    <property type="evidence" value="ECO:0007669"/>
    <property type="project" value="InterPro"/>
</dbReference>
<dbReference type="FunFam" id="3.40.190.290:FF:000001">
    <property type="entry name" value="Transcriptional regulator, LysR family"/>
    <property type="match status" value="1"/>
</dbReference>
<comment type="caution">
    <text evidence="6">The sequence shown here is derived from an EMBL/GenBank/DDBJ whole genome shotgun (WGS) entry which is preliminary data.</text>
</comment>
<feature type="domain" description="HTH lysR-type" evidence="5">
    <location>
        <begin position="1"/>
        <end position="59"/>
    </location>
</feature>
<evidence type="ECO:0000313" key="6">
    <source>
        <dbReference type="EMBL" id="SAK70617.1"/>
    </source>
</evidence>
<organism evidence="6 7">
    <name type="scientific">Caballeronia hypogeia</name>
    <dbReference type="NCBI Taxonomy" id="1777140"/>
    <lineage>
        <taxon>Bacteria</taxon>
        <taxon>Pseudomonadati</taxon>
        <taxon>Pseudomonadota</taxon>
        <taxon>Betaproteobacteria</taxon>
        <taxon>Burkholderiales</taxon>
        <taxon>Burkholderiaceae</taxon>
        <taxon>Caballeronia</taxon>
    </lineage>
</organism>
<dbReference type="AlphaFoldDB" id="A0A158BMU8"/>
<dbReference type="PANTHER" id="PTHR30537:SF72">
    <property type="entry name" value="LYSR FAMILY TRANSCRIPTIONAL REGULATOR"/>
    <property type="match status" value="1"/>
</dbReference>
<dbReference type="InterPro" id="IPR005119">
    <property type="entry name" value="LysR_subst-bd"/>
</dbReference>
<evidence type="ECO:0000256" key="3">
    <source>
        <dbReference type="ARBA" id="ARBA00023125"/>
    </source>
</evidence>
<dbReference type="FunFam" id="1.10.10.10:FF:000001">
    <property type="entry name" value="LysR family transcriptional regulator"/>
    <property type="match status" value="1"/>
</dbReference>
<dbReference type="STRING" id="1777140.AWB79_03828"/>
<dbReference type="InterPro" id="IPR058163">
    <property type="entry name" value="LysR-type_TF_proteobact-type"/>
</dbReference>
<evidence type="ECO:0000313" key="7">
    <source>
        <dbReference type="Proteomes" id="UP000054851"/>
    </source>
</evidence>
<dbReference type="EMBL" id="FCOA02000012">
    <property type="protein sequence ID" value="SAK70617.1"/>
    <property type="molecule type" value="Genomic_DNA"/>
</dbReference>
<dbReference type="CDD" id="cd08472">
    <property type="entry name" value="PBP2_CrgA_like_3"/>
    <property type="match status" value="1"/>
</dbReference>
<proteinExistence type="inferred from homology"/>
<dbReference type="Gene3D" id="1.10.10.10">
    <property type="entry name" value="Winged helix-like DNA-binding domain superfamily/Winged helix DNA-binding domain"/>
    <property type="match status" value="1"/>
</dbReference>
<protein>
    <submittedName>
        <fullName evidence="6">LysR family transcriptional regulator</fullName>
    </submittedName>
</protein>
<dbReference type="Pfam" id="PF00126">
    <property type="entry name" value="HTH_1"/>
    <property type="match status" value="1"/>
</dbReference>
<dbReference type="GO" id="GO:0043565">
    <property type="term" value="F:sequence-specific DNA binding"/>
    <property type="evidence" value="ECO:0007669"/>
    <property type="project" value="TreeGrafter"/>
</dbReference>
<evidence type="ECO:0000256" key="2">
    <source>
        <dbReference type="ARBA" id="ARBA00023015"/>
    </source>
</evidence>
<dbReference type="RefSeq" id="WP_061168993.1">
    <property type="nucleotide sequence ID" value="NZ_FCOA02000012.1"/>
</dbReference>
<dbReference type="Pfam" id="PF03466">
    <property type="entry name" value="LysR_substrate"/>
    <property type="match status" value="1"/>
</dbReference>
<reference evidence="6" key="1">
    <citation type="submission" date="2016-01" db="EMBL/GenBank/DDBJ databases">
        <authorList>
            <person name="Peeters C."/>
        </authorList>
    </citation>
    <scope>NUCLEOTIDE SEQUENCE</scope>
    <source>
        <strain evidence="6">LMG 29322</strain>
    </source>
</reference>
<gene>
    <name evidence="6" type="ORF">AWB79_03828</name>
</gene>